<protein>
    <submittedName>
        <fullName evidence="1">Uncharacterized protein</fullName>
    </submittedName>
</protein>
<gene>
    <name evidence="1" type="ORF">S12H4_63681</name>
</gene>
<evidence type="ECO:0000313" key="1">
    <source>
        <dbReference type="EMBL" id="GAJ20575.1"/>
    </source>
</evidence>
<dbReference type="AlphaFoldDB" id="X1W0P7"/>
<comment type="caution">
    <text evidence="1">The sequence shown here is derived from an EMBL/GenBank/DDBJ whole genome shotgun (WGS) entry which is preliminary data.</text>
</comment>
<reference evidence="1" key="1">
    <citation type="journal article" date="2014" name="Front. Microbiol.">
        <title>High frequency of phylogenetically diverse reductive dehalogenase-homologous genes in deep subseafloor sedimentary metagenomes.</title>
        <authorList>
            <person name="Kawai M."/>
            <person name="Futagami T."/>
            <person name="Toyoda A."/>
            <person name="Takaki Y."/>
            <person name="Nishi S."/>
            <person name="Hori S."/>
            <person name="Arai W."/>
            <person name="Tsubouchi T."/>
            <person name="Morono Y."/>
            <person name="Uchiyama I."/>
            <person name="Ito T."/>
            <person name="Fujiyama A."/>
            <person name="Inagaki F."/>
            <person name="Takami H."/>
        </authorList>
    </citation>
    <scope>NUCLEOTIDE SEQUENCE</scope>
    <source>
        <strain evidence="1">Expedition CK06-06</strain>
    </source>
</reference>
<sequence length="30" mass="3462">ISSDIVIPVEIERFQNIEAGKKQLLNYQTD</sequence>
<dbReference type="EMBL" id="BARW01043535">
    <property type="protein sequence ID" value="GAJ20575.1"/>
    <property type="molecule type" value="Genomic_DNA"/>
</dbReference>
<name>X1W0P7_9ZZZZ</name>
<feature type="non-terminal residue" evidence="1">
    <location>
        <position position="30"/>
    </location>
</feature>
<proteinExistence type="predicted"/>
<organism evidence="1">
    <name type="scientific">marine sediment metagenome</name>
    <dbReference type="NCBI Taxonomy" id="412755"/>
    <lineage>
        <taxon>unclassified sequences</taxon>
        <taxon>metagenomes</taxon>
        <taxon>ecological metagenomes</taxon>
    </lineage>
</organism>
<feature type="non-terminal residue" evidence="1">
    <location>
        <position position="1"/>
    </location>
</feature>
<accession>X1W0P7</accession>